<comment type="caution">
    <text evidence="3">The sequence shown here is derived from an EMBL/GenBank/DDBJ whole genome shotgun (WGS) entry which is preliminary data.</text>
</comment>
<reference evidence="3 4" key="1">
    <citation type="submission" date="2021-01" db="EMBL/GenBank/DDBJ databases">
        <title>Sequencing the genomes of 1000 actinobacteria strains.</title>
        <authorList>
            <person name="Klenk H.-P."/>
        </authorList>
    </citation>
    <scope>NUCLEOTIDE SEQUENCE [LARGE SCALE GENOMIC DNA]</scope>
    <source>
        <strain evidence="3 4">DSM 100204</strain>
    </source>
</reference>
<dbReference type="InterPro" id="IPR002513">
    <property type="entry name" value="Tn3_Tnp_DDE_dom"/>
</dbReference>
<accession>A0ABS2M0W3</accession>
<name>A0ABS2M0W3_9ACTN</name>
<feature type="region of interest" description="Disordered" evidence="1">
    <location>
        <begin position="86"/>
        <end position="109"/>
    </location>
</feature>
<dbReference type="Pfam" id="PF01526">
    <property type="entry name" value="DDE_Tnp_Tn3"/>
    <property type="match status" value="1"/>
</dbReference>
<dbReference type="Proteomes" id="UP000764837">
    <property type="component" value="Unassembled WGS sequence"/>
</dbReference>
<evidence type="ECO:0000256" key="1">
    <source>
        <dbReference type="SAM" id="MobiDB-lite"/>
    </source>
</evidence>
<gene>
    <name evidence="3" type="ORF">JOD64_005306</name>
</gene>
<keyword evidence="4" id="KW-1185">Reference proteome</keyword>
<dbReference type="RefSeq" id="WP_204944716.1">
    <property type="nucleotide sequence ID" value="NZ_JAFBBP010000001.1"/>
</dbReference>
<evidence type="ECO:0000313" key="4">
    <source>
        <dbReference type="Proteomes" id="UP000764837"/>
    </source>
</evidence>
<feature type="compositionally biased region" description="Low complexity" evidence="1">
    <location>
        <begin position="92"/>
        <end position="102"/>
    </location>
</feature>
<dbReference type="EMBL" id="JAFBBP010000001">
    <property type="protein sequence ID" value="MBM7494084.1"/>
    <property type="molecule type" value="Genomic_DNA"/>
</dbReference>
<evidence type="ECO:0000259" key="2">
    <source>
        <dbReference type="Pfam" id="PF01526"/>
    </source>
</evidence>
<protein>
    <submittedName>
        <fullName evidence="3">TnpA family transposase</fullName>
    </submittedName>
</protein>
<feature type="domain" description="Tn3 transposase DDE" evidence="2">
    <location>
        <begin position="17"/>
        <end position="85"/>
    </location>
</feature>
<organism evidence="3 4">
    <name type="scientific">Micromonospora luteifusca</name>
    <dbReference type="NCBI Taxonomy" id="709860"/>
    <lineage>
        <taxon>Bacteria</taxon>
        <taxon>Bacillati</taxon>
        <taxon>Actinomycetota</taxon>
        <taxon>Actinomycetes</taxon>
        <taxon>Micromonosporales</taxon>
        <taxon>Micromonosporaceae</taxon>
        <taxon>Micromonospora</taxon>
    </lineage>
</organism>
<proteinExistence type="predicted"/>
<sequence>MSSLSISARLTITTGGNIALFDLVGKQIAPRIRNLGGITLYRTGPKAGFEAATHVPLRCSPGDNTELIVSMWDDLLLVATSVRAGIPPPPWSSGSGARPSGSRTPTSAIKEYGALQSTV</sequence>
<evidence type="ECO:0000313" key="3">
    <source>
        <dbReference type="EMBL" id="MBM7494084.1"/>
    </source>
</evidence>